<dbReference type="EMBL" id="MCFI01000018">
    <property type="protein sequence ID" value="ORY78204.1"/>
    <property type="molecule type" value="Genomic_DNA"/>
</dbReference>
<evidence type="ECO:0000256" key="3">
    <source>
        <dbReference type="SAM" id="MobiDB-lite"/>
    </source>
</evidence>
<dbReference type="AlphaFoldDB" id="A0A1Y2F3Z3"/>
<comment type="caution">
    <text evidence="6">The sequence shown here is derived from an EMBL/GenBank/DDBJ whole genome shotgun (WGS) entry which is preliminary data.</text>
</comment>
<proteinExistence type="predicted"/>
<dbReference type="RefSeq" id="XP_040723315.1">
    <property type="nucleotide sequence ID" value="XM_040868333.1"/>
</dbReference>
<dbReference type="GO" id="GO:0005737">
    <property type="term" value="C:cytoplasm"/>
    <property type="evidence" value="ECO:0007669"/>
    <property type="project" value="TreeGrafter"/>
</dbReference>
<dbReference type="PIRSF" id="PIRSF017259">
    <property type="entry name" value="tRNA_mtfrase_TRM11"/>
    <property type="match status" value="1"/>
</dbReference>
<evidence type="ECO:0000313" key="6">
    <source>
        <dbReference type="EMBL" id="ORY78204.1"/>
    </source>
</evidence>
<dbReference type="GeneID" id="63784932"/>
<dbReference type="InterPro" id="IPR059073">
    <property type="entry name" value="TRMT11_N"/>
</dbReference>
<dbReference type="PANTHER" id="PTHR13370">
    <property type="entry name" value="RNA METHYLASE-RELATED"/>
    <property type="match status" value="1"/>
</dbReference>
<accession>A0A1Y2F3Z3</accession>
<dbReference type="PANTHER" id="PTHR13370:SF3">
    <property type="entry name" value="TRNA (GUANINE(10)-N2)-METHYLTRANSFERASE HOMOLOG"/>
    <property type="match status" value="1"/>
</dbReference>
<gene>
    <name evidence="6" type="ORF">BCR37DRAFT_370759</name>
</gene>
<organism evidence="6 7">
    <name type="scientific">Protomyces lactucae-debilis</name>
    <dbReference type="NCBI Taxonomy" id="2754530"/>
    <lineage>
        <taxon>Eukaryota</taxon>
        <taxon>Fungi</taxon>
        <taxon>Dikarya</taxon>
        <taxon>Ascomycota</taxon>
        <taxon>Taphrinomycotina</taxon>
        <taxon>Taphrinomycetes</taxon>
        <taxon>Taphrinales</taxon>
        <taxon>Protomycetaceae</taxon>
        <taxon>Protomyces</taxon>
    </lineage>
</organism>
<dbReference type="OMA" id="SCNLNRY"/>
<evidence type="ECO:0000256" key="1">
    <source>
        <dbReference type="ARBA" id="ARBA00022603"/>
    </source>
</evidence>
<keyword evidence="7" id="KW-1185">Reference proteome</keyword>
<dbReference type="STRING" id="56484.A0A1Y2F3Z3"/>
<protein>
    <submittedName>
        <fullName evidence="6">Uncharacterized protein</fullName>
    </submittedName>
</protein>
<dbReference type="GO" id="GO:0008168">
    <property type="term" value="F:methyltransferase activity"/>
    <property type="evidence" value="ECO:0007669"/>
    <property type="project" value="UniProtKB-KW"/>
</dbReference>
<dbReference type="InterPro" id="IPR029063">
    <property type="entry name" value="SAM-dependent_MTases_sf"/>
</dbReference>
<evidence type="ECO:0000256" key="2">
    <source>
        <dbReference type="ARBA" id="ARBA00022679"/>
    </source>
</evidence>
<dbReference type="Pfam" id="PF25904">
    <property type="entry name" value="Tmrp11_N"/>
    <property type="match status" value="1"/>
</dbReference>
<feature type="domain" description="Ribosomal RNA large subunit methyltransferase K/L-like methyltransferase" evidence="4">
    <location>
        <begin position="161"/>
        <end position="283"/>
    </location>
</feature>
<dbReference type="Pfam" id="PF01170">
    <property type="entry name" value="UPF0020"/>
    <property type="match status" value="1"/>
</dbReference>
<reference evidence="6 7" key="1">
    <citation type="submission" date="2016-07" db="EMBL/GenBank/DDBJ databases">
        <title>Pervasive Adenine N6-methylation of Active Genes in Fungi.</title>
        <authorList>
            <consortium name="DOE Joint Genome Institute"/>
            <person name="Mondo S.J."/>
            <person name="Dannebaum R.O."/>
            <person name="Kuo R.C."/>
            <person name="Labutti K."/>
            <person name="Haridas S."/>
            <person name="Kuo A."/>
            <person name="Salamov A."/>
            <person name="Ahrendt S.R."/>
            <person name="Lipzen A."/>
            <person name="Sullivan W."/>
            <person name="Andreopoulos W.B."/>
            <person name="Clum A."/>
            <person name="Lindquist E."/>
            <person name="Daum C."/>
            <person name="Ramamoorthy G.K."/>
            <person name="Gryganskyi A."/>
            <person name="Culley D."/>
            <person name="Magnuson J.K."/>
            <person name="James T.Y."/>
            <person name="O'Malley M.A."/>
            <person name="Stajich J.E."/>
            <person name="Spatafora J.W."/>
            <person name="Visel A."/>
            <person name="Grigoriev I.V."/>
        </authorList>
    </citation>
    <scope>NUCLEOTIDE SEQUENCE [LARGE SCALE GENOMIC DNA]</scope>
    <source>
        <strain evidence="6 7">12-1054</strain>
    </source>
</reference>
<feature type="domain" description="tRNA (guanine(10)-N(2))-methyltransferase TRMT11 N-terminal" evidence="5">
    <location>
        <begin position="27"/>
        <end position="145"/>
    </location>
</feature>
<dbReference type="InterPro" id="IPR000241">
    <property type="entry name" value="RlmKL-like_Mtase"/>
</dbReference>
<sequence>MAPYLIYASNTHPTFRIPELLSLAKFNARRLIARSLSIKGIYALLATGKDHAALHDALKQHIEYPFPAYCNVSFKFIVDSFERKRSIADQQAVINDFAHLNWQGKIDMKAPDEVFYVFEHWFDTFVLDVEATLQRVFFTRAVKNASTARSRGLISQYDLKKREYLGTTSMDAELSLLTANQILATDGGLVYDPFVGTGSFLIAASAFGATCIGSDIDGRQKDSDLQINIQTNYDQYDFPHLLLDCLVFDIKHPPWHTNLQVDGIATDCPYAIRAGAKTLGRDLSKPKTQKHYADQDRSLPSRVPQTQGGGFVHQRQDYLPPKKPYELDEMMADLLNTSFTLLKPGARLAVWLPILPEEDTLPNKLPPSLLNHTGMHLVSDSVQIFSRWSRRLLTFEKVIGQESIDLDSPQHSVASA</sequence>
<evidence type="ECO:0000313" key="7">
    <source>
        <dbReference type="Proteomes" id="UP000193685"/>
    </source>
</evidence>
<dbReference type="Proteomes" id="UP000193685">
    <property type="component" value="Unassembled WGS sequence"/>
</dbReference>
<dbReference type="SUPFAM" id="SSF53335">
    <property type="entry name" value="S-adenosyl-L-methionine-dependent methyltransferases"/>
    <property type="match status" value="1"/>
</dbReference>
<feature type="region of interest" description="Disordered" evidence="3">
    <location>
        <begin position="283"/>
        <end position="315"/>
    </location>
</feature>
<dbReference type="GO" id="GO:0032259">
    <property type="term" value="P:methylation"/>
    <property type="evidence" value="ECO:0007669"/>
    <property type="project" value="UniProtKB-KW"/>
</dbReference>
<dbReference type="GO" id="GO:0043527">
    <property type="term" value="C:tRNA methyltransferase complex"/>
    <property type="evidence" value="ECO:0007669"/>
    <property type="project" value="UniProtKB-ARBA"/>
</dbReference>
<dbReference type="Gene3D" id="3.40.50.150">
    <property type="entry name" value="Vaccinia Virus protein VP39"/>
    <property type="match status" value="1"/>
</dbReference>
<dbReference type="OrthoDB" id="296065at2759"/>
<name>A0A1Y2F3Z3_PROLT</name>
<keyword evidence="1" id="KW-0489">Methyltransferase</keyword>
<evidence type="ECO:0000259" key="4">
    <source>
        <dbReference type="Pfam" id="PF01170"/>
    </source>
</evidence>
<feature type="compositionally biased region" description="Basic and acidic residues" evidence="3">
    <location>
        <begin position="283"/>
        <end position="299"/>
    </location>
</feature>
<keyword evidence="2" id="KW-0808">Transferase</keyword>
<evidence type="ECO:0000259" key="5">
    <source>
        <dbReference type="Pfam" id="PF25904"/>
    </source>
</evidence>